<feature type="transmembrane region" description="Helical" evidence="1">
    <location>
        <begin position="41"/>
        <end position="59"/>
    </location>
</feature>
<dbReference type="STRING" id="268407.PWYN_24245"/>
<reference evidence="2 3" key="2">
    <citation type="submission" date="2014-10" db="EMBL/GenBank/DDBJ databases">
        <title>Comparative genomics of the Paenibacillus odorifer group.</title>
        <authorList>
            <person name="Tsai Y.-C."/>
            <person name="Martin N."/>
            <person name="Korlach J."/>
            <person name="Wiedmann M."/>
        </authorList>
    </citation>
    <scope>NUCLEOTIDE SEQUENCE [LARGE SCALE GENOMIC DNA]</scope>
    <source>
        <strain evidence="2 3">DSM 18334</strain>
    </source>
</reference>
<name>A0A098M561_9BACL</name>
<gene>
    <name evidence="2" type="ORF">PWYN_24245</name>
</gene>
<accession>A0A098M561</accession>
<evidence type="ECO:0000313" key="3">
    <source>
        <dbReference type="Proteomes" id="UP000029734"/>
    </source>
</evidence>
<keyword evidence="1" id="KW-0812">Transmembrane</keyword>
<dbReference type="EMBL" id="JQCR01000003">
    <property type="protein sequence ID" value="KGE17685.1"/>
    <property type="molecule type" value="Genomic_DNA"/>
</dbReference>
<reference evidence="2 3" key="1">
    <citation type="submission" date="2014-08" db="EMBL/GenBank/DDBJ databases">
        <authorList>
            <person name="den Bakker H.C."/>
        </authorList>
    </citation>
    <scope>NUCLEOTIDE SEQUENCE [LARGE SCALE GENOMIC DNA]</scope>
    <source>
        <strain evidence="2 3">DSM 18334</strain>
    </source>
</reference>
<feature type="transmembrane region" description="Helical" evidence="1">
    <location>
        <begin position="12"/>
        <end position="35"/>
    </location>
</feature>
<keyword evidence="3" id="KW-1185">Reference proteome</keyword>
<evidence type="ECO:0000313" key="2">
    <source>
        <dbReference type="EMBL" id="KGE17685.1"/>
    </source>
</evidence>
<organism evidence="2 3">
    <name type="scientific">Paenibacillus wynnii</name>
    <dbReference type="NCBI Taxonomy" id="268407"/>
    <lineage>
        <taxon>Bacteria</taxon>
        <taxon>Bacillati</taxon>
        <taxon>Bacillota</taxon>
        <taxon>Bacilli</taxon>
        <taxon>Bacillales</taxon>
        <taxon>Paenibacillaceae</taxon>
        <taxon>Paenibacillus</taxon>
    </lineage>
</organism>
<proteinExistence type="predicted"/>
<dbReference type="Proteomes" id="UP000029734">
    <property type="component" value="Unassembled WGS sequence"/>
</dbReference>
<dbReference type="AlphaFoldDB" id="A0A098M561"/>
<comment type="caution">
    <text evidence="2">The sequence shown here is derived from an EMBL/GenBank/DDBJ whole genome shotgun (WGS) entry which is preliminary data.</text>
</comment>
<sequence>MDKEKEMKSDGFPRRLIGTCTLISGVATIAAMINSISSGEYGLLFLCLSCTLICLLSLINKSRSK</sequence>
<keyword evidence="1" id="KW-0472">Membrane</keyword>
<keyword evidence="1" id="KW-1133">Transmembrane helix</keyword>
<evidence type="ECO:0000256" key="1">
    <source>
        <dbReference type="SAM" id="Phobius"/>
    </source>
</evidence>
<protein>
    <submittedName>
        <fullName evidence="2">Uncharacterized protein</fullName>
    </submittedName>
</protein>